<dbReference type="RefSeq" id="WP_014555718.1">
    <property type="nucleotide sequence ID" value="NC_017459.1"/>
</dbReference>
<protein>
    <submittedName>
        <fullName evidence="1">Uncharacterized protein</fullName>
    </submittedName>
</protein>
<dbReference type="KEGG" id="hwc:Hqrw_2082"/>
<dbReference type="GeneID" id="12446808"/>
<evidence type="ECO:0000313" key="1">
    <source>
        <dbReference type="EMBL" id="CCC39984.1"/>
    </source>
</evidence>
<proteinExistence type="predicted"/>
<sequence length="173" mass="19638">MSEEELYLIQSKHPHSLDDIDIKATHETLFSAHPAEFHIIGESHAVSVPALPFYEIFSCQPIRTEQASDTTINTIELCVDTRLSTVYTLGAEHTSIQTTVRIEPFESFLDVGSFTIVYKFDTNAYTAINCISQREYRTYHTYPEHDLTVISCHQICSASNIESRDMIEASTQQ</sequence>
<dbReference type="AlphaFoldDB" id="G0LKM6"/>
<dbReference type="EMBL" id="FR746099">
    <property type="protein sequence ID" value="CCC39984.1"/>
    <property type="molecule type" value="Genomic_DNA"/>
</dbReference>
<dbReference type="Pfam" id="PF10936">
    <property type="entry name" value="DUF2617"/>
    <property type="match status" value="1"/>
</dbReference>
<dbReference type="Proteomes" id="UP000007954">
    <property type="component" value="Chromosome"/>
</dbReference>
<reference evidence="1 2" key="1">
    <citation type="journal article" date="2011" name="PLoS ONE">
        <title>Haloquadratum walsbyi: limited diversity in a global pond.</title>
        <authorList>
            <person name="Dyall-Smith M."/>
            <person name="Pfeiffer F."/>
            <person name="Klee K."/>
            <person name="Palm P."/>
            <person name="Gross K."/>
            <person name="Schuster S.C."/>
            <person name="Rampp M."/>
            <person name="Oesterhelt D."/>
        </authorList>
    </citation>
    <scope>NUCLEOTIDE SEQUENCE [LARGE SCALE GENOMIC DNA]</scope>
    <source>
        <strain evidence="2">DSM 16854 / JCM 12705 / C23</strain>
    </source>
</reference>
<dbReference type="InterPro" id="IPR024486">
    <property type="entry name" value="DUF2617"/>
</dbReference>
<name>G0LKM6_HALWC</name>
<gene>
    <name evidence="1" type="ordered locus">Hqrw_2082</name>
</gene>
<evidence type="ECO:0000313" key="2">
    <source>
        <dbReference type="Proteomes" id="UP000007954"/>
    </source>
</evidence>
<dbReference type="OrthoDB" id="183583at2157"/>
<organism evidence="1 2">
    <name type="scientific">Haloquadratum walsbyi (strain DSM 16854 / JCM 12705 / C23)</name>
    <dbReference type="NCBI Taxonomy" id="768065"/>
    <lineage>
        <taxon>Archaea</taxon>
        <taxon>Methanobacteriati</taxon>
        <taxon>Methanobacteriota</taxon>
        <taxon>Stenosarchaea group</taxon>
        <taxon>Halobacteria</taxon>
        <taxon>Halobacteriales</taxon>
        <taxon>Haloferacaceae</taxon>
        <taxon>Haloquadratum</taxon>
    </lineage>
</organism>
<dbReference type="HOGENOM" id="CLU_115247_0_0_2"/>
<accession>G0LKM6</accession>